<gene>
    <name evidence="2" type="ORF">NNJEOMEG_00172</name>
</gene>
<dbReference type="EMBL" id="BLTE01000001">
    <property type="protein sequence ID" value="GFK92348.1"/>
    <property type="molecule type" value="Genomic_DNA"/>
</dbReference>
<proteinExistence type="predicted"/>
<dbReference type="Proteomes" id="UP000494245">
    <property type="component" value="Unassembled WGS sequence"/>
</dbReference>
<evidence type="ECO:0000313" key="3">
    <source>
        <dbReference type="Proteomes" id="UP000494245"/>
    </source>
</evidence>
<name>A0A6V8LPS6_9BACT</name>
<dbReference type="RefSeq" id="WP_173080385.1">
    <property type="nucleotide sequence ID" value="NZ_BLTE01000001.1"/>
</dbReference>
<protein>
    <submittedName>
        <fullName evidence="2">Uncharacterized protein</fullName>
    </submittedName>
</protein>
<organism evidence="2 3">
    <name type="scientific">Fundidesulfovibrio magnetotacticus</name>
    <dbReference type="NCBI Taxonomy" id="2730080"/>
    <lineage>
        <taxon>Bacteria</taxon>
        <taxon>Pseudomonadati</taxon>
        <taxon>Thermodesulfobacteriota</taxon>
        <taxon>Desulfovibrionia</taxon>
        <taxon>Desulfovibrionales</taxon>
        <taxon>Desulfovibrionaceae</taxon>
        <taxon>Fundidesulfovibrio</taxon>
    </lineage>
</organism>
<reference evidence="2 3" key="1">
    <citation type="submission" date="2020-04" db="EMBL/GenBank/DDBJ databases">
        <authorList>
            <consortium name="Desulfovibrio sp. FSS-1 genome sequencing consortium"/>
            <person name="Shimoshige H."/>
            <person name="Kobayashi H."/>
            <person name="Maekawa T."/>
        </authorList>
    </citation>
    <scope>NUCLEOTIDE SEQUENCE [LARGE SCALE GENOMIC DNA]</scope>
    <source>
        <strain evidence="2 3">SIID29052-01</strain>
    </source>
</reference>
<reference evidence="2 3" key="2">
    <citation type="submission" date="2020-05" db="EMBL/GenBank/DDBJ databases">
        <title>Draft genome sequence of Desulfovibrio sp. strainFSS-1.</title>
        <authorList>
            <person name="Shimoshige H."/>
            <person name="Kobayashi H."/>
            <person name="Maekawa T."/>
        </authorList>
    </citation>
    <scope>NUCLEOTIDE SEQUENCE [LARGE SCALE GENOMIC DNA]</scope>
    <source>
        <strain evidence="2 3">SIID29052-01</strain>
    </source>
</reference>
<evidence type="ECO:0000256" key="1">
    <source>
        <dbReference type="SAM" id="MobiDB-lite"/>
    </source>
</evidence>
<evidence type="ECO:0000313" key="2">
    <source>
        <dbReference type="EMBL" id="GFK92348.1"/>
    </source>
</evidence>
<accession>A0A6V8LPS6</accession>
<feature type="region of interest" description="Disordered" evidence="1">
    <location>
        <begin position="48"/>
        <end position="70"/>
    </location>
</feature>
<sequence>MPARYATPKRWSTALARFLNLTNFEDFAASYLKDAKEQLCRVGKAIREMPEGPAPDQDFPEHLRVQKARA</sequence>
<dbReference type="AlphaFoldDB" id="A0A6V8LPS6"/>
<comment type="caution">
    <text evidence="2">The sequence shown here is derived from an EMBL/GenBank/DDBJ whole genome shotgun (WGS) entry which is preliminary data.</text>
</comment>
<keyword evidence="3" id="KW-1185">Reference proteome</keyword>